<evidence type="ECO:0000313" key="1">
    <source>
        <dbReference type="EMBL" id="KAK3062510.1"/>
    </source>
</evidence>
<reference evidence="1" key="1">
    <citation type="submission" date="2024-09" db="EMBL/GenBank/DDBJ databases">
        <title>Black Yeasts Isolated from many extreme environments.</title>
        <authorList>
            <person name="Coleine C."/>
            <person name="Stajich J.E."/>
            <person name="Selbmann L."/>
        </authorList>
    </citation>
    <scope>NUCLEOTIDE SEQUENCE</scope>
    <source>
        <strain evidence="1">CCFEE 5737</strain>
    </source>
</reference>
<organism evidence="1 2">
    <name type="scientific">Coniosporium uncinatum</name>
    <dbReference type="NCBI Taxonomy" id="93489"/>
    <lineage>
        <taxon>Eukaryota</taxon>
        <taxon>Fungi</taxon>
        <taxon>Dikarya</taxon>
        <taxon>Ascomycota</taxon>
        <taxon>Pezizomycotina</taxon>
        <taxon>Dothideomycetes</taxon>
        <taxon>Dothideomycetes incertae sedis</taxon>
        <taxon>Coniosporium</taxon>
    </lineage>
</organism>
<protein>
    <submittedName>
        <fullName evidence="1">Uncharacterized protein</fullName>
    </submittedName>
</protein>
<sequence>KYPDSFTCLDERVHADRRKLVNNLYSMSSILRAEDRMGECIDLFMLRMDEFAASGEIVDLATWVQMYAFDVVGQLFFSRMFGFMQDKTDYGGYIKSLDLLLPILTASCVLPTYIRPFFLYGGALVPRIFKALGCLTDIEKAADRCIADEQEVRKSGEKTERNDVLESLFNIVRDKGEMADFGMTEVKVEVYVALFAGSDTTAAAMCSILYHLMKSPRVYRRLVEEIDQANICGKLGSENVLYNEAVSLPYLDACCKEGMRLHPSVGLTLPRNVPPGGCEILGVRFEEGTRVGVNAAVIQRDTSIFGVDAEEFNPERWFREDAAKMDRFMFQFGGGSRTCIGKN</sequence>
<dbReference type="EMBL" id="JAWDJW010007259">
    <property type="protein sequence ID" value="KAK3062510.1"/>
    <property type="molecule type" value="Genomic_DNA"/>
</dbReference>
<accession>A0ACC3D6Q0</accession>
<keyword evidence="2" id="KW-1185">Reference proteome</keyword>
<feature type="non-terminal residue" evidence="1">
    <location>
        <position position="1"/>
    </location>
</feature>
<gene>
    <name evidence="1" type="ORF">LTS18_003924</name>
</gene>
<dbReference type="Proteomes" id="UP001186974">
    <property type="component" value="Unassembled WGS sequence"/>
</dbReference>
<name>A0ACC3D6Q0_9PEZI</name>
<feature type="non-terminal residue" evidence="1">
    <location>
        <position position="343"/>
    </location>
</feature>
<evidence type="ECO:0000313" key="2">
    <source>
        <dbReference type="Proteomes" id="UP001186974"/>
    </source>
</evidence>
<comment type="caution">
    <text evidence="1">The sequence shown here is derived from an EMBL/GenBank/DDBJ whole genome shotgun (WGS) entry which is preliminary data.</text>
</comment>
<proteinExistence type="predicted"/>